<keyword evidence="2" id="KW-1185">Reference proteome</keyword>
<protein>
    <submittedName>
        <fullName evidence="1">Uncharacterized protein</fullName>
    </submittedName>
</protein>
<evidence type="ECO:0000313" key="2">
    <source>
        <dbReference type="Proteomes" id="UP000887013"/>
    </source>
</evidence>
<dbReference type="AlphaFoldDB" id="A0A8X6U3P5"/>
<proteinExistence type="predicted"/>
<sequence>MDISQFLICLMHKYDSVKQLSPSRKAEKGEVSTLECRLTGRFSYLMDHRISSRKRCINSRFTDGLVARNSSLLLSFKRGFSHETAFELPRASLERL</sequence>
<dbReference type="Proteomes" id="UP000887013">
    <property type="component" value="Unassembled WGS sequence"/>
</dbReference>
<reference evidence="1" key="1">
    <citation type="submission" date="2020-08" db="EMBL/GenBank/DDBJ databases">
        <title>Multicomponent nature underlies the extraordinary mechanical properties of spider dragline silk.</title>
        <authorList>
            <person name="Kono N."/>
            <person name="Nakamura H."/>
            <person name="Mori M."/>
            <person name="Yoshida Y."/>
            <person name="Ohtoshi R."/>
            <person name="Malay A.D."/>
            <person name="Moran D.A.P."/>
            <person name="Tomita M."/>
            <person name="Numata K."/>
            <person name="Arakawa K."/>
        </authorList>
    </citation>
    <scope>NUCLEOTIDE SEQUENCE</scope>
</reference>
<gene>
    <name evidence="1" type="ORF">NPIL_80291</name>
</gene>
<evidence type="ECO:0000313" key="1">
    <source>
        <dbReference type="EMBL" id="GFT78458.1"/>
    </source>
</evidence>
<organism evidence="1 2">
    <name type="scientific">Nephila pilipes</name>
    <name type="common">Giant wood spider</name>
    <name type="synonym">Nephila maculata</name>
    <dbReference type="NCBI Taxonomy" id="299642"/>
    <lineage>
        <taxon>Eukaryota</taxon>
        <taxon>Metazoa</taxon>
        <taxon>Ecdysozoa</taxon>
        <taxon>Arthropoda</taxon>
        <taxon>Chelicerata</taxon>
        <taxon>Arachnida</taxon>
        <taxon>Araneae</taxon>
        <taxon>Araneomorphae</taxon>
        <taxon>Entelegynae</taxon>
        <taxon>Araneoidea</taxon>
        <taxon>Nephilidae</taxon>
        <taxon>Nephila</taxon>
    </lineage>
</organism>
<dbReference type="EMBL" id="BMAW01071540">
    <property type="protein sequence ID" value="GFT78458.1"/>
    <property type="molecule type" value="Genomic_DNA"/>
</dbReference>
<name>A0A8X6U3P5_NEPPI</name>
<comment type="caution">
    <text evidence="1">The sequence shown here is derived from an EMBL/GenBank/DDBJ whole genome shotgun (WGS) entry which is preliminary data.</text>
</comment>
<accession>A0A8X6U3P5</accession>